<feature type="compositionally biased region" description="Low complexity" evidence="2">
    <location>
        <begin position="1824"/>
        <end position="1836"/>
    </location>
</feature>
<feature type="compositionally biased region" description="Pro residues" evidence="2">
    <location>
        <begin position="1030"/>
        <end position="1046"/>
    </location>
</feature>
<feature type="coiled-coil region" evidence="1">
    <location>
        <begin position="664"/>
        <end position="694"/>
    </location>
</feature>
<feature type="compositionally biased region" description="Low complexity" evidence="2">
    <location>
        <begin position="1616"/>
        <end position="1627"/>
    </location>
</feature>
<reference evidence="3" key="2">
    <citation type="submission" date="2025-08" db="UniProtKB">
        <authorList>
            <consortium name="Ensembl"/>
        </authorList>
    </citation>
    <scope>IDENTIFICATION</scope>
</reference>
<dbReference type="Gene3D" id="1.20.58.1540">
    <property type="entry name" value="Actin interacting protein 3, C-terminal domain"/>
    <property type="match status" value="1"/>
</dbReference>
<feature type="region of interest" description="Disordered" evidence="2">
    <location>
        <begin position="604"/>
        <end position="634"/>
    </location>
</feature>
<reference evidence="3" key="3">
    <citation type="submission" date="2025-09" db="UniProtKB">
        <authorList>
            <consortium name="Ensembl"/>
        </authorList>
    </citation>
    <scope>IDENTIFICATION</scope>
</reference>
<protein>
    <submittedName>
        <fullName evidence="3">KIAA1217</fullName>
    </submittedName>
</protein>
<feature type="coiled-coil region" evidence="1">
    <location>
        <begin position="718"/>
        <end position="756"/>
    </location>
</feature>
<name>A0A8C9T6Y1_SCLFO</name>
<accession>A0A8C9T6Y1</accession>
<dbReference type="GeneTree" id="ENSGT00940000156098"/>
<feature type="region of interest" description="Disordered" evidence="2">
    <location>
        <begin position="341"/>
        <end position="393"/>
    </location>
</feature>
<reference evidence="3 4" key="1">
    <citation type="submission" date="2019-04" db="EMBL/GenBank/DDBJ databases">
        <authorList>
            <consortium name="Wellcome Sanger Institute Data Sharing"/>
        </authorList>
    </citation>
    <scope>NUCLEOTIDE SEQUENCE [LARGE SCALE GENOMIC DNA]</scope>
</reference>
<feature type="compositionally biased region" description="Polar residues" evidence="2">
    <location>
        <begin position="1939"/>
        <end position="1948"/>
    </location>
</feature>
<feature type="region of interest" description="Disordered" evidence="2">
    <location>
        <begin position="1591"/>
        <end position="1948"/>
    </location>
</feature>
<feature type="region of interest" description="Disordered" evidence="2">
    <location>
        <begin position="1480"/>
        <end position="1557"/>
    </location>
</feature>
<sequence>MSKPSRLAGPPAAGAPSKLPSPRKESSGGRVRAVSIGEKLMRAGSDGNLLKHKSSGRPPQENPESRRKTSPSKEQPKGNLRATSPEDAEPLVRKPAAANGSSRLDPKSPRNAPRRHTVGGPRTSQEILAMQPSDMDRKREAFLEHLKQKYPHHASAIMGHQERLREQSRSPKHCASPQAAAADPAEHLCVASLDALELMSEGDGPSAFTRGSRSRASLPVVRSANQTKDRSLGVLYLQYGDETKAMRMPNEITGSDTIRALFVSAFPQHLNMKMLESPSVAIYMKDDVRNVYYELSDVRNITDHSCLKVYHKDPAQAFNHGSRPANGDARVHREALYGGREGQHSLRQPPLGSPAHGMASPLSPPPPLSMPPSPSRIPFGPRGATLPGGATLPRDRLASVPAGRAASPCPSAILERRDVKPDEDMGPAGVGVALARGDALYSDSYLLHEGRLSIASSHSGHPPDVVDHLGMSAYHRGPLRSPAGPYAGPESPEHHALYRQKSRKYSEKTPPPSPHRMVEVHASQGTHLPPQGAPLERASPVRQSFRKEGMETLVKARGGMASPVTPDLPPGSPNDPQTRERMKAMEAQIASLTGLVKHALLKGPGAAEAKENSSDRQAKAASPVHSASSGGASPILSARSSAALLESTSTPPPSSGPAPLQASLAHFRRSVADLRQQLQQMRQLQIQNQETLKLMLKQAEQEIGHKVADTLKRLEDPVQKQRALVEEERQKYLGMEERVLEQLGELELLVEELKKERVVTLKDVEDRAVSLQKVGDGLAELKGEFPALQTKMRAVLRVEVEAVRFLKEEPHKLDSILKRVKTLTEALGCLRRSATEGLLKGLEPVEADNPVAAETVPPRADSPPIALPEPHSSIVRTEVMPASPLVVQRAQSSPVHLQQSQQSAEPTAASLERPLSSPEPPAPSTQALFIEEIHTSREKSQQRALSIEAAEREWEEKRQNMTHYDGKEFEKVLQEAQANMMKGFPSFEATAEGEGSPAPSAAQHEEADAQRPETPPSEEAPQPESEANRPAPPPSEKPQKPPTEPKPPAEKLPRPGAAKAARLEAEKAGKSPPPPPPRRSYPPGSGLTTGRSGEVIFTSRKESVTMQEGEEVSPAQKSKPKARSPTESGPKLPTPAAPPSVVASAVPEEEDEGNKIMAELQQKAELRHEEKVAHKDENGNDAMRQSPGVIYYVTAQISKEPSCTAEDRPDSRVTTVAPSQVAHANIYDISQRQQELAADEPPLVPERPAADGPPNLTTVMSADPLKVGLCGGNDPEKATESSSSAQEGGVLESGPVHSRFSNEGVSSSFRLKVPSGLFPTAEAVLPKAGLEVEPVSVTEAGFSNPHQLEQGTLATVTNNKPPPPWPSQYVEAEGASLSPDLPGEEGPPPPDNIAFMITESRVQALSRGEYQQIVSTKAGNVQTVKVGENREMTTQEENGFDKKPVIIIFDEPMDIRSAYKRLSTIFECEEELERMLAEERIEEESEEAEALDSEGSGAQVKPSPDVVEGAVSTANGQSCHSSPELTAGSLPKGPPLAVQETPNEPAGDSKQDGKRKFRFKFPKKQLAALSQAIRTGTKTGKKTLQVVVYDEEEEPDGTLKEQKEARRFEIGRAKYPSDSGSTGSPDSQCRTDEIRKSTYRTLDSLEQTIKQLETTISEMGPRSPDGPAPQWSEKCQIQATDVRPRDAWEETANCPSKQAASPASLPRKTSHRKKSKPQLLPRPASATSEQSANPASSPSRMPVPASAKARQLPGGTDKAGKQQKLQDPQRQFRQANGTAKKAGGDIKATSPTLPASKIPAFCPNSGKSSPLSAPNSDTTNAINSSSHSSSSSKSSIPPSPATRLAPGPTPSNIPSLSNGSLKLPSPTYTGKSHAVSFSPQTHNGRPSPSSSSSACSFHTSPLSPVSPTPLIQGARSVRTIHTPSFTSYKPLNGKPAVPSATSSAKDAS</sequence>
<dbReference type="GO" id="GO:0005737">
    <property type="term" value="C:cytoplasm"/>
    <property type="evidence" value="ECO:0007669"/>
    <property type="project" value="TreeGrafter"/>
</dbReference>
<dbReference type="PANTHER" id="PTHR22741">
    <property type="entry name" value="P140CAP/SNIP-RELATED"/>
    <property type="match status" value="1"/>
</dbReference>
<feature type="compositionally biased region" description="Polar residues" evidence="2">
    <location>
        <begin position="1763"/>
        <end position="1777"/>
    </location>
</feature>
<proteinExistence type="predicted"/>
<feature type="region of interest" description="Disordered" evidence="2">
    <location>
        <begin position="890"/>
        <end position="924"/>
    </location>
</feature>
<feature type="region of interest" description="Disordered" evidence="2">
    <location>
        <begin position="1232"/>
        <end position="1305"/>
    </location>
</feature>
<feature type="compositionally biased region" description="Pro residues" evidence="2">
    <location>
        <begin position="1071"/>
        <end position="1080"/>
    </location>
</feature>
<evidence type="ECO:0000313" key="4">
    <source>
        <dbReference type="Proteomes" id="UP000694397"/>
    </source>
</evidence>
<feature type="region of interest" description="Disordered" evidence="2">
    <location>
        <begin position="1341"/>
        <end position="1390"/>
    </location>
</feature>
<dbReference type="InterPro" id="IPR051825">
    <property type="entry name" value="SRCIN1"/>
</dbReference>
<feature type="compositionally biased region" description="Polar residues" evidence="2">
    <location>
        <begin position="1725"/>
        <end position="1739"/>
    </location>
</feature>
<evidence type="ECO:0000313" key="3">
    <source>
        <dbReference type="Ensembl" id="ENSSFOP00015042897.1"/>
    </source>
</evidence>
<dbReference type="Ensembl" id="ENSSFOT00015069461.1">
    <property type="protein sequence ID" value="ENSSFOP00015042897.1"/>
    <property type="gene ID" value="ENSSFOG00015002789.2"/>
</dbReference>
<feature type="compositionally biased region" description="Polar residues" evidence="2">
    <location>
        <begin position="1512"/>
        <end position="1524"/>
    </location>
</feature>
<evidence type="ECO:0000256" key="2">
    <source>
        <dbReference type="SAM" id="MobiDB-lite"/>
    </source>
</evidence>
<feature type="compositionally biased region" description="Basic and acidic residues" evidence="2">
    <location>
        <begin position="1597"/>
        <end position="1612"/>
    </location>
</feature>
<feature type="compositionally biased region" description="Low complexity" evidence="2">
    <location>
        <begin position="1886"/>
        <end position="1910"/>
    </location>
</feature>
<organism evidence="3 4">
    <name type="scientific">Scleropages formosus</name>
    <name type="common">Asian bonytongue</name>
    <name type="synonym">Osteoglossum formosum</name>
    <dbReference type="NCBI Taxonomy" id="113540"/>
    <lineage>
        <taxon>Eukaryota</taxon>
        <taxon>Metazoa</taxon>
        <taxon>Chordata</taxon>
        <taxon>Craniata</taxon>
        <taxon>Vertebrata</taxon>
        <taxon>Euteleostomi</taxon>
        <taxon>Actinopterygii</taxon>
        <taxon>Neopterygii</taxon>
        <taxon>Teleostei</taxon>
        <taxon>Osteoglossocephala</taxon>
        <taxon>Osteoglossomorpha</taxon>
        <taxon>Osteoglossiformes</taxon>
        <taxon>Osteoglossidae</taxon>
        <taxon>Scleropages</taxon>
    </lineage>
</organism>
<keyword evidence="4" id="KW-1185">Reference proteome</keyword>
<feature type="compositionally biased region" description="Polar residues" evidence="2">
    <location>
        <begin position="1919"/>
        <end position="1929"/>
    </location>
</feature>
<keyword evidence="1" id="KW-0175">Coiled coil</keyword>
<feature type="region of interest" description="Disordered" evidence="2">
    <location>
        <begin position="557"/>
        <end position="580"/>
    </location>
</feature>
<feature type="compositionally biased region" description="Basic and acidic residues" evidence="2">
    <location>
        <begin position="608"/>
        <end position="618"/>
    </location>
</feature>
<dbReference type="Proteomes" id="UP000694397">
    <property type="component" value="Chromosome 9"/>
</dbReference>
<dbReference type="PANTHER" id="PTHR22741:SF11">
    <property type="entry name" value="SICKLE TAIL PROTEIN HOMOLOG"/>
    <property type="match status" value="1"/>
</dbReference>
<evidence type="ECO:0000256" key="1">
    <source>
        <dbReference type="SAM" id="Coils"/>
    </source>
</evidence>
<feature type="compositionally biased region" description="Polar residues" evidence="2">
    <location>
        <begin position="890"/>
        <end position="905"/>
    </location>
</feature>
<feature type="region of interest" description="Disordered" evidence="2">
    <location>
        <begin position="1"/>
        <end position="133"/>
    </location>
</feature>
<feature type="compositionally biased region" description="Pro residues" evidence="2">
    <location>
        <begin position="362"/>
        <end position="375"/>
    </location>
</feature>
<feature type="compositionally biased region" description="Polar residues" evidence="2">
    <location>
        <begin position="1850"/>
        <end position="1884"/>
    </location>
</feature>
<feature type="compositionally biased region" description="Polar residues" evidence="2">
    <location>
        <begin position="1805"/>
        <end position="1823"/>
    </location>
</feature>
<feature type="compositionally biased region" description="Acidic residues" evidence="2">
    <location>
        <begin position="1480"/>
        <end position="1492"/>
    </location>
</feature>
<feature type="region of interest" description="Disordered" evidence="2">
    <location>
        <begin position="981"/>
        <end position="1152"/>
    </location>
</feature>
<feature type="compositionally biased region" description="Polar residues" evidence="2">
    <location>
        <begin position="1639"/>
        <end position="1657"/>
    </location>
</feature>
<feature type="compositionally biased region" description="Polar residues" evidence="2">
    <location>
        <begin position="1344"/>
        <end position="1359"/>
    </location>
</feature>
<feature type="region of interest" description="Disordered" evidence="2">
    <location>
        <begin position="498"/>
        <end position="540"/>
    </location>
</feature>
<gene>
    <name evidence="3" type="primary">KIAA1217</name>
</gene>